<dbReference type="GO" id="GO:0008270">
    <property type="term" value="F:zinc ion binding"/>
    <property type="evidence" value="ECO:0007669"/>
    <property type="project" value="UniProtKB-KW"/>
</dbReference>
<evidence type="ECO:0000256" key="3">
    <source>
        <dbReference type="ARBA" id="ARBA00022833"/>
    </source>
</evidence>
<organism evidence="6 7">
    <name type="scientific">Vairimorpha apis BRL 01</name>
    <dbReference type="NCBI Taxonomy" id="1037528"/>
    <lineage>
        <taxon>Eukaryota</taxon>
        <taxon>Fungi</taxon>
        <taxon>Fungi incertae sedis</taxon>
        <taxon>Microsporidia</taxon>
        <taxon>Nosematidae</taxon>
        <taxon>Vairimorpha</taxon>
    </lineage>
</organism>
<accession>T0MEF5</accession>
<evidence type="ECO:0000256" key="2">
    <source>
        <dbReference type="ARBA" id="ARBA00022771"/>
    </source>
</evidence>
<evidence type="ECO:0000313" key="7">
    <source>
        <dbReference type="Proteomes" id="UP000053780"/>
    </source>
</evidence>
<keyword evidence="3" id="KW-0862">Zinc</keyword>
<dbReference type="InterPro" id="IPR008913">
    <property type="entry name" value="Znf_CHY"/>
</dbReference>
<dbReference type="PROSITE" id="PS51266">
    <property type="entry name" value="ZF_CHY"/>
    <property type="match status" value="1"/>
</dbReference>
<evidence type="ECO:0000256" key="4">
    <source>
        <dbReference type="PROSITE-ProRule" id="PRU00601"/>
    </source>
</evidence>
<protein>
    <submittedName>
        <fullName evidence="6">Zinc finger (Chy type)</fullName>
    </submittedName>
</protein>
<sequence>MPSNKIVKINNSYHIYLNISKNCIYDVKDIIINYDLNYKTVSIINDDIPKNIKDNMMSFYKSDVKKFVQFLEKNLEVFLQGRMPIINNEESILELKEENNKICKLPSNYEFPTLHCNYCQNINSISENSMCKCKNLLKMTFLPTVSMDALGSLFLEKCTFLKINPSKFQFNCENCLSCYSSYLIDVNQKFNMVCWSCNMVISFCIKKITYKIKKMQKFQIGTALPNKGTCKHYKKSYRWFRFPCCNSAYPCDICHNLETGHEAKFANKMICGLCSREQSNKNECECGMNLKKIQDFGREEKVPEIKRQ</sequence>
<dbReference type="OrthoDB" id="10253329at2759"/>
<proteinExistence type="predicted"/>
<dbReference type="VEuPathDB" id="MicrosporidiaDB:NAPIS_ORF00992"/>
<keyword evidence="2 4" id="KW-0863">Zinc-finger</keyword>
<evidence type="ECO:0000256" key="1">
    <source>
        <dbReference type="ARBA" id="ARBA00022723"/>
    </source>
</evidence>
<reference evidence="6 7" key="1">
    <citation type="journal article" date="2013" name="BMC Genomics">
        <title>Genome sequencing and comparative genomics of honey bee microsporidia, Nosema apis reveal novel insights into host-parasite interactions.</title>
        <authorList>
            <person name="Chen Yp."/>
            <person name="Pettis J.S."/>
            <person name="Zhao Y."/>
            <person name="Liu X."/>
            <person name="Tallon L.J."/>
            <person name="Sadzewicz L.D."/>
            <person name="Li R."/>
            <person name="Zheng H."/>
            <person name="Huang S."/>
            <person name="Zhang X."/>
            <person name="Hamilton M.C."/>
            <person name="Pernal S.F."/>
            <person name="Melathopoulos A.P."/>
            <person name="Yan X."/>
            <person name="Evans J.D."/>
        </authorList>
    </citation>
    <scope>NUCLEOTIDE SEQUENCE [LARGE SCALE GENOMIC DNA]</scope>
    <source>
        <strain evidence="6 7">BRL 01</strain>
    </source>
</reference>
<evidence type="ECO:0000313" key="6">
    <source>
        <dbReference type="EMBL" id="EQB61441.1"/>
    </source>
</evidence>
<feature type="domain" description="CHY-type" evidence="5">
    <location>
        <begin position="223"/>
        <end position="288"/>
    </location>
</feature>
<keyword evidence="1" id="KW-0479">Metal-binding</keyword>
<evidence type="ECO:0000259" key="5">
    <source>
        <dbReference type="PROSITE" id="PS51266"/>
    </source>
</evidence>
<gene>
    <name evidence="6" type="ORF">NAPIS_ORF00992</name>
</gene>
<dbReference type="HOGENOM" id="CLU_078296_0_0_1"/>
<dbReference type="Pfam" id="PF05495">
    <property type="entry name" value="zf-CHY"/>
    <property type="match status" value="1"/>
</dbReference>
<dbReference type="InterPro" id="IPR037274">
    <property type="entry name" value="Znf_CHY_sf"/>
</dbReference>
<dbReference type="EMBL" id="KE647139">
    <property type="protein sequence ID" value="EQB61441.1"/>
    <property type="molecule type" value="Genomic_DNA"/>
</dbReference>
<name>T0MEF5_9MICR</name>
<keyword evidence="7" id="KW-1185">Reference proteome</keyword>
<dbReference type="Proteomes" id="UP000053780">
    <property type="component" value="Unassembled WGS sequence"/>
</dbReference>
<dbReference type="AlphaFoldDB" id="T0MEF5"/>
<dbReference type="SUPFAM" id="SSF161219">
    <property type="entry name" value="CHY zinc finger-like"/>
    <property type="match status" value="1"/>
</dbReference>